<feature type="compositionally biased region" description="Pro residues" evidence="1">
    <location>
        <begin position="109"/>
        <end position="120"/>
    </location>
</feature>
<proteinExistence type="predicted"/>
<organism evidence="3 4">
    <name type="scientific">Paxillus involutus ATCC 200175</name>
    <dbReference type="NCBI Taxonomy" id="664439"/>
    <lineage>
        <taxon>Eukaryota</taxon>
        <taxon>Fungi</taxon>
        <taxon>Dikarya</taxon>
        <taxon>Basidiomycota</taxon>
        <taxon>Agaricomycotina</taxon>
        <taxon>Agaricomycetes</taxon>
        <taxon>Agaricomycetidae</taxon>
        <taxon>Boletales</taxon>
        <taxon>Paxilineae</taxon>
        <taxon>Paxillaceae</taxon>
        <taxon>Paxillus</taxon>
    </lineage>
</organism>
<feature type="transmembrane region" description="Helical" evidence="2">
    <location>
        <begin position="47"/>
        <end position="68"/>
    </location>
</feature>
<evidence type="ECO:0000256" key="2">
    <source>
        <dbReference type="SAM" id="Phobius"/>
    </source>
</evidence>
<gene>
    <name evidence="3" type="ORF">PAXINDRAFT_13324</name>
</gene>
<evidence type="ECO:0000313" key="4">
    <source>
        <dbReference type="Proteomes" id="UP000053647"/>
    </source>
</evidence>
<keyword evidence="2" id="KW-0812">Transmembrane</keyword>
<feature type="transmembrane region" description="Helical" evidence="2">
    <location>
        <begin position="12"/>
        <end position="35"/>
    </location>
</feature>
<dbReference type="OrthoDB" id="2657661at2759"/>
<evidence type="ECO:0008006" key="5">
    <source>
        <dbReference type="Google" id="ProtNLM"/>
    </source>
</evidence>
<accession>A0A0C9TU58</accession>
<keyword evidence="4" id="KW-1185">Reference proteome</keyword>
<dbReference type="AlphaFoldDB" id="A0A0C9TU58"/>
<feature type="region of interest" description="Disordered" evidence="1">
    <location>
        <begin position="72"/>
        <end position="155"/>
    </location>
</feature>
<feature type="compositionally biased region" description="Basic residues" evidence="1">
    <location>
        <begin position="83"/>
        <end position="93"/>
    </location>
</feature>
<evidence type="ECO:0000256" key="1">
    <source>
        <dbReference type="SAM" id="MobiDB-lite"/>
    </source>
</evidence>
<keyword evidence="2" id="KW-0472">Membrane</keyword>
<keyword evidence="2" id="KW-1133">Transmembrane helix</keyword>
<reference evidence="3 4" key="1">
    <citation type="submission" date="2014-06" db="EMBL/GenBank/DDBJ databases">
        <authorList>
            <consortium name="DOE Joint Genome Institute"/>
            <person name="Kuo A."/>
            <person name="Kohler A."/>
            <person name="Nagy L.G."/>
            <person name="Floudas D."/>
            <person name="Copeland A."/>
            <person name="Barry K.W."/>
            <person name="Cichocki N."/>
            <person name="Veneault-Fourrey C."/>
            <person name="LaButti K."/>
            <person name="Lindquist E.A."/>
            <person name="Lipzen A."/>
            <person name="Lundell T."/>
            <person name="Morin E."/>
            <person name="Murat C."/>
            <person name="Sun H."/>
            <person name="Tunlid A."/>
            <person name="Henrissat B."/>
            <person name="Grigoriev I.V."/>
            <person name="Hibbett D.S."/>
            <person name="Martin F."/>
            <person name="Nordberg H.P."/>
            <person name="Cantor M.N."/>
            <person name="Hua S.X."/>
        </authorList>
    </citation>
    <scope>NUCLEOTIDE SEQUENCE [LARGE SCALE GENOMIC DNA]</scope>
    <source>
        <strain evidence="3 4">ATCC 200175</strain>
    </source>
</reference>
<name>A0A0C9TU58_PAXIN</name>
<sequence>MDHSVFGMETVAMLFSMPYGMLMWGVIFFVSAFCIAMFDGKNLMTHVLVGLVGFLVLLFTIWTVLYAYTEDEDEPLRPPGNFRSKKKHNHHGAHPSGHESEENGGSPAALPPTIPMPQLPVPVGRPAGPTQNSGPSPHQPPITMPQPQIAMPEPT</sequence>
<evidence type="ECO:0000313" key="3">
    <source>
        <dbReference type="EMBL" id="KIJ13778.1"/>
    </source>
</evidence>
<dbReference type="HOGENOM" id="CLU_1696077_0_0_1"/>
<protein>
    <recommendedName>
        <fullName evidence="5">Transmembrane protein</fullName>
    </recommendedName>
</protein>
<reference evidence="4" key="2">
    <citation type="submission" date="2015-01" db="EMBL/GenBank/DDBJ databases">
        <title>Evolutionary Origins and Diversification of the Mycorrhizal Mutualists.</title>
        <authorList>
            <consortium name="DOE Joint Genome Institute"/>
            <consortium name="Mycorrhizal Genomics Consortium"/>
            <person name="Kohler A."/>
            <person name="Kuo A."/>
            <person name="Nagy L.G."/>
            <person name="Floudas D."/>
            <person name="Copeland A."/>
            <person name="Barry K.W."/>
            <person name="Cichocki N."/>
            <person name="Veneault-Fourrey C."/>
            <person name="LaButti K."/>
            <person name="Lindquist E.A."/>
            <person name="Lipzen A."/>
            <person name="Lundell T."/>
            <person name="Morin E."/>
            <person name="Murat C."/>
            <person name="Riley R."/>
            <person name="Ohm R."/>
            <person name="Sun H."/>
            <person name="Tunlid A."/>
            <person name="Henrissat B."/>
            <person name="Grigoriev I.V."/>
            <person name="Hibbett D.S."/>
            <person name="Martin F."/>
        </authorList>
    </citation>
    <scope>NUCLEOTIDE SEQUENCE [LARGE SCALE GENOMIC DNA]</scope>
    <source>
        <strain evidence="4">ATCC 200175</strain>
    </source>
</reference>
<dbReference type="Proteomes" id="UP000053647">
    <property type="component" value="Unassembled WGS sequence"/>
</dbReference>
<dbReference type="EMBL" id="KN819348">
    <property type="protein sequence ID" value="KIJ13778.1"/>
    <property type="molecule type" value="Genomic_DNA"/>
</dbReference>